<reference evidence="7" key="1">
    <citation type="submission" date="2020-06" db="EMBL/GenBank/DDBJ databases">
        <title>WGS assembly of Ceratodon purpureus strain R40.</title>
        <authorList>
            <person name="Carey S.B."/>
            <person name="Jenkins J."/>
            <person name="Shu S."/>
            <person name="Lovell J.T."/>
            <person name="Sreedasyam A."/>
            <person name="Maumus F."/>
            <person name="Tiley G.P."/>
            <person name="Fernandez-Pozo N."/>
            <person name="Barry K."/>
            <person name="Chen C."/>
            <person name="Wang M."/>
            <person name="Lipzen A."/>
            <person name="Daum C."/>
            <person name="Saski C.A."/>
            <person name="Payton A.C."/>
            <person name="Mcbreen J.C."/>
            <person name="Conrad R.E."/>
            <person name="Kollar L.M."/>
            <person name="Olsson S."/>
            <person name="Huttunen S."/>
            <person name="Landis J.B."/>
            <person name="Wickett N.J."/>
            <person name="Johnson M.G."/>
            <person name="Rensing S.A."/>
            <person name="Grimwood J."/>
            <person name="Schmutz J."/>
            <person name="Mcdaniel S.F."/>
        </authorList>
    </citation>
    <scope>NUCLEOTIDE SEQUENCE</scope>
    <source>
        <strain evidence="7">R40</strain>
    </source>
</reference>
<evidence type="ECO:0000259" key="6">
    <source>
        <dbReference type="PROSITE" id="PS51292"/>
    </source>
</evidence>
<evidence type="ECO:0000256" key="5">
    <source>
        <dbReference type="SAM" id="Phobius"/>
    </source>
</evidence>
<evidence type="ECO:0000313" key="8">
    <source>
        <dbReference type="Proteomes" id="UP000822688"/>
    </source>
</evidence>
<feature type="transmembrane region" description="Helical" evidence="5">
    <location>
        <begin position="415"/>
        <end position="437"/>
    </location>
</feature>
<keyword evidence="3" id="KW-0862">Zinc</keyword>
<protein>
    <recommendedName>
        <fullName evidence="6">RING-CH-type domain-containing protein</fullName>
    </recommendedName>
</protein>
<dbReference type="SMART" id="SM00744">
    <property type="entry name" value="RINGv"/>
    <property type="match status" value="1"/>
</dbReference>
<feature type="transmembrane region" description="Helical" evidence="5">
    <location>
        <begin position="389"/>
        <end position="408"/>
    </location>
</feature>
<dbReference type="OrthoDB" id="435038at2759"/>
<keyword evidence="2" id="KW-0863">Zinc-finger</keyword>
<dbReference type="Proteomes" id="UP000822688">
    <property type="component" value="Chromosome 8"/>
</dbReference>
<evidence type="ECO:0000256" key="3">
    <source>
        <dbReference type="ARBA" id="ARBA00022833"/>
    </source>
</evidence>
<keyword evidence="5" id="KW-1133">Transmembrane helix</keyword>
<feature type="compositionally biased region" description="Polar residues" evidence="4">
    <location>
        <begin position="13"/>
        <end position="31"/>
    </location>
</feature>
<evidence type="ECO:0000256" key="2">
    <source>
        <dbReference type="ARBA" id="ARBA00022771"/>
    </source>
</evidence>
<keyword evidence="8" id="KW-1185">Reference proteome</keyword>
<dbReference type="GO" id="GO:0008270">
    <property type="term" value="F:zinc ion binding"/>
    <property type="evidence" value="ECO:0007669"/>
    <property type="project" value="UniProtKB-KW"/>
</dbReference>
<name>A0A8T0H053_CERPU</name>
<dbReference type="CDD" id="cd16495">
    <property type="entry name" value="RING_CH-C4HC3_MARCH"/>
    <property type="match status" value="1"/>
</dbReference>
<dbReference type="PROSITE" id="PS51292">
    <property type="entry name" value="ZF_RING_CH"/>
    <property type="match status" value="1"/>
</dbReference>
<feature type="compositionally biased region" description="Polar residues" evidence="4">
    <location>
        <begin position="56"/>
        <end position="77"/>
    </location>
</feature>
<feature type="transmembrane region" description="Helical" evidence="5">
    <location>
        <begin position="334"/>
        <end position="354"/>
    </location>
</feature>
<evidence type="ECO:0000256" key="1">
    <source>
        <dbReference type="ARBA" id="ARBA00022723"/>
    </source>
</evidence>
<feature type="domain" description="RING-CH-type" evidence="6">
    <location>
        <begin position="238"/>
        <end position="301"/>
    </location>
</feature>
<feature type="transmembrane region" description="Helical" evidence="5">
    <location>
        <begin position="361"/>
        <end position="383"/>
    </location>
</feature>
<dbReference type="EMBL" id="CM026429">
    <property type="protein sequence ID" value="KAG0565481.1"/>
    <property type="molecule type" value="Genomic_DNA"/>
</dbReference>
<dbReference type="AlphaFoldDB" id="A0A8T0H053"/>
<keyword evidence="1" id="KW-0479">Metal-binding</keyword>
<dbReference type="InterPro" id="IPR013083">
    <property type="entry name" value="Znf_RING/FYVE/PHD"/>
</dbReference>
<evidence type="ECO:0000256" key="4">
    <source>
        <dbReference type="SAM" id="MobiDB-lite"/>
    </source>
</evidence>
<keyword evidence="5" id="KW-0812">Transmembrane</keyword>
<dbReference type="InterPro" id="IPR011016">
    <property type="entry name" value="Znf_RING-CH"/>
</dbReference>
<feature type="region of interest" description="Disordered" evidence="4">
    <location>
        <begin position="1"/>
        <end position="88"/>
    </location>
</feature>
<comment type="caution">
    <text evidence="7">The sequence shown here is derived from an EMBL/GenBank/DDBJ whole genome shotgun (WGS) entry which is preliminary data.</text>
</comment>
<dbReference type="SUPFAM" id="SSF57850">
    <property type="entry name" value="RING/U-box"/>
    <property type="match status" value="1"/>
</dbReference>
<dbReference type="Gene3D" id="3.30.40.10">
    <property type="entry name" value="Zinc/RING finger domain, C3HC4 (zinc finger)"/>
    <property type="match status" value="1"/>
</dbReference>
<feature type="region of interest" description="Disordered" evidence="4">
    <location>
        <begin position="484"/>
        <end position="523"/>
    </location>
</feature>
<proteinExistence type="predicted"/>
<sequence>MEDQKDRVEGDGSQMQECTAEITSSASSEIGFNSDRRSNLSGLLVPCRPEVAAKPTASSSQLPPLSATKSGKNSASHGQGPRPHLRSRASLEKNKINILVTGSQNVPPTLPGIPPTPLADKRASSLPVRTLNVHSSGTNPDFIKPHSHELPITQHSEPGHEKVNIIRSFSTPVIGDKVESFRRDGKGYVLLRSASPRTHAVQPSRESDPVDAIINAHMSIDFDIEKGKGSTKDEVEEAIPEEEAVCRICMDSLTEDYGETLKMECRCRGEMALAHKECAFKWFGIKGDRVCEVCGSVVSNIPVTVVRFPVNETISHTRSIDVQTVNRASVWQDIPVMAIINMMAYFCFIEQLLVNKLGTKALAISIPFSVIIGLLASVTTIALVSRRYIWMYASIQFGLVCLFGYVFFYKTQLEAVLAVLLAAFSGFGMAMTSNALILEYMHWKQYTARRAQSAAASTVDVEVSFREGVSGELAANNSQWSRELATSQATSRDLETGSESATARGSPSARSQAASESHSMHCS</sequence>
<dbReference type="Pfam" id="PF12906">
    <property type="entry name" value="RINGv"/>
    <property type="match status" value="1"/>
</dbReference>
<dbReference type="PANTHER" id="PTHR46158">
    <property type="entry name" value="OS02G0165000 PROTEIN"/>
    <property type="match status" value="1"/>
</dbReference>
<feature type="compositionally biased region" description="Basic and acidic residues" evidence="4">
    <location>
        <begin position="1"/>
        <end position="10"/>
    </location>
</feature>
<keyword evidence="5" id="KW-0472">Membrane</keyword>
<accession>A0A8T0H053</accession>
<organism evidence="7 8">
    <name type="scientific">Ceratodon purpureus</name>
    <name type="common">Fire moss</name>
    <name type="synonym">Dicranum purpureum</name>
    <dbReference type="NCBI Taxonomy" id="3225"/>
    <lineage>
        <taxon>Eukaryota</taxon>
        <taxon>Viridiplantae</taxon>
        <taxon>Streptophyta</taxon>
        <taxon>Embryophyta</taxon>
        <taxon>Bryophyta</taxon>
        <taxon>Bryophytina</taxon>
        <taxon>Bryopsida</taxon>
        <taxon>Dicranidae</taxon>
        <taxon>Pseudoditrichales</taxon>
        <taxon>Ditrichaceae</taxon>
        <taxon>Ceratodon</taxon>
    </lineage>
</organism>
<evidence type="ECO:0000313" key="7">
    <source>
        <dbReference type="EMBL" id="KAG0565481.1"/>
    </source>
</evidence>
<dbReference type="PANTHER" id="PTHR46158:SF1">
    <property type="entry name" value="RING_U-BOX SUPERFAMILY PROTEIN"/>
    <property type="match status" value="1"/>
</dbReference>
<gene>
    <name evidence="7" type="ORF">KC19_8G193900</name>
</gene>